<protein>
    <recommendedName>
        <fullName evidence="1">Cysteine-rich domain-containing protein</fullName>
    </recommendedName>
</protein>
<dbReference type="AlphaFoldDB" id="X1ER56"/>
<organism evidence="2">
    <name type="scientific">marine sediment metagenome</name>
    <dbReference type="NCBI Taxonomy" id="412755"/>
    <lineage>
        <taxon>unclassified sequences</taxon>
        <taxon>metagenomes</taxon>
        <taxon>ecological metagenomes</taxon>
    </lineage>
</organism>
<accession>X1ER56</accession>
<proteinExistence type="predicted"/>
<reference evidence="2" key="1">
    <citation type="journal article" date="2014" name="Front. Microbiol.">
        <title>High frequency of phylogenetically diverse reductive dehalogenase-homologous genes in deep subseafloor sedimentary metagenomes.</title>
        <authorList>
            <person name="Kawai M."/>
            <person name="Futagami T."/>
            <person name="Toyoda A."/>
            <person name="Takaki Y."/>
            <person name="Nishi S."/>
            <person name="Hori S."/>
            <person name="Arai W."/>
            <person name="Tsubouchi T."/>
            <person name="Morono Y."/>
            <person name="Uchiyama I."/>
            <person name="Ito T."/>
            <person name="Fujiyama A."/>
            <person name="Inagaki F."/>
            <person name="Takami H."/>
        </authorList>
    </citation>
    <scope>NUCLEOTIDE SEQUENCE</scope>
    <source>
        <strain evidence="2">Expedition CK06-06</strain>
    </source>
</reference>
<dbReference type="Pfam" id="PF02754">
    <property type="entry name" value="CCG"/>
    <property type="match status" value="1"/>
</dbReference>
<gene>
    <name evidence="2" type="ORF">S03H2_24082</name>
</gene>
<dbReference type="InterPro" id="IPR004017">
    <property type="entry name" value="Cys_rich_dom"/>
</dbReference>
<name>X1ER56_9ZZZZ</name>
<evidence type="ECO:0000259" key="1">
    <source>
        <dbReference type="Pfam" id="PF02754"/>
    </source>
</evidence>
<dbReference type="GO" id="GO:0016491">
    <property type="term" value="F:oxidoreductase activity"/>
    <property type="evidence" value="ECO:0007669"/>
    <property type="project" value="UniProtKB-ARBA"/>
</dbReference>
<feature type="non-terminal residue" evidence="2">
    <location>
        <position position="1"/>
    </location>
</feature>
<sequence>LKMHESDIKKLNLKIAYQRSCSNRFIPETDEWVDKICSLIGVERVSRKYDRENAMCCAGIFATIGKKSLKSKAQNDNINDMLENGAEACVYNCPFCIESMGAKVARKGIKNYILSDLCRLALGESLE</sequence>
<dbReference type="EMBL" id="BARU01013283">
    <property type="protein sequence ID" value="GAH35052.1"/>
    <property type="molecule type" value="Genomic_DNA"/>
</dbReference>
<feature type="domain" description="Cysteine-rich" evidence="1">
    <location>
        <begin position="15"/>
        <end position="97"/>
    </location>
</feature>
<evidence type="ECO:0000313" key="2">
    <source>
        <dbReference type="EMBL" id="GAH35052.1"/>
    </source>
</evidence>
<comment type="caution">
    <text evidence="2">The sequence shown here is derived from an EMBL/GenBank/DDBJ whole genome shotgun (WGS) entry which is preliminary data.</text>
</comment>